<dbReference type="PANTHER" id="PTHR46107:SF3">
    <property type="entry name" value="THIOREDOXIN DOMAIN-CONTAINING PROTEIN"/>
    <property type="match status" value="1"/>
</dbReference>
<dbReference type="STRING" id="1246581.A0A2H9TQ72"/>
<evidence type="ECO:0000256" key="5">
    <source>
        <dbReference type="ARBA" id="ARBA00022982"/>
    </source>
</evidence>
<evidence type="ECO:0000256" key="9">
    <source>
        <dbReference type="SAM" id="Phobius"/>
    </source>
</evidence>
<dbReference type="InterPro" id="IPR036249">
    <property type="entry name" value="Thioredoxin-like_sf"/>
</dbReference>
<reference evidence="11 12" key="1">
    <citation type="submission" date="2016-10" db="EMBL/GenBank/DDBJ databases">
        <title>The genome of Paramicrosporidium saccamoebae is the missing link in understanding Cryptomycota and Microsporidia evolution.</title>
        <authorList>
            <person name="Quandt C.A."/>
            <person name="Beaudet D."/>
            <person name="Corsaro D."/>
            <person name="Michel R."/>
            <person name="Corradi N."/>
            <person name="James T."/>
        </authorList>
    </citation>
    <scope>NUCLEOTIDE SEQUENCE [LARGE SCALE GENOMIC DNA]</scope>
    <source>
        <strain evidence="11 12">KSL3</strain>
    </source>
</reference>
<keyword evidence="8" id="KW-0676">Redox-active center</keyword>
<dbReference type="InterPro" id="IPR052454">
    <property type="entry name" value="TMX_domain-containing"/>
</dbReference>
<evidence type="ECO:0000256" key="7">
    <source>
        <dbReference type="ARBA" id="ARBA00023157"/>
    </source>
</evidence>
<evidence type="ECO:0000256" key="1">
    <source>
        <dbReference type="ARBA" id="ARBA00004389"/>
    </source>
</evidence>
<dbReference type="Proteomes" id="UP000240830">
    <property type="component" value="Unassembled WGS sequence"/>
</dbReference>
<dbReference type="Gene3D" id="3.40.30.10">
    <property type="entry name" value="Glutaredoxin"/>
    <property type="match status" value="1"/>
</dbReference>
<comment type="subcellular location">
    <subcellularLocation>
        <location evidence="1">Endoplasmic reticulum membrane</location>
        <topology evidence="1">Single-pass membrane protein</topology>
    </subcellularLocation>
</comment>
<dbReference type="OrthoDB" id="2121326at2759"/>
<organism evidence="11 12">
    <name type="scientific">Paramicrosporidium saccamoebae</name>
    <dbReference type="NCBI Taxonomy" id="1246581"/>
    <lineage>
        <taxon>Eukaryota</taxon>
        <taxon>Fungi</taxon>
        <taxon>Fungi incertae sedis</taxon>
        <taxon>Cryptomycota</taxon>
        <taxon>Cryptomycota incertae sedis</taxon>
        <taxon>Paramicrosporidium</taxon>
    </lineage>
</organism>
<keyword evidence="12" id="KW-1185">Reference proteome</keyword>
<gene>
    <name evidence="11" type="ORF">PSACC_00287</name>
</gene>
<evidence type="ECO:0000313" key="11">
    <source>
        <dbReference type="EMBL" id="PJF19903.1"/>
    </source>
</evidence>
<keyword evidence="5" id="KW-0249">Electron transport</keyword>
<dbReference type="SUPFAM" id="SSF52833">
    <property type="entry name" value="Thioredoxin-like"/>
    <property type="match status" value="1"/>
</dbReference>
<comment type="caution">
    <text evidence="11">The sequence shown here is derived from an EMBL/GenBank/DDBJ whole genome shotgun (WGS) entry which is preliminary data.</text>
</comment>
<sequence>MIPETLATLLLAFLAIVFAGPPGSKQSILSISDATSAELQSGFYDSEWMLMLATKPHFYKFAEWAKTHRPSLRAAGINYADSTVLMSRFGISQLPTILYVTNGEVRDVSGMRDQLENVFEEDAWKTLPVGSKWFGPFSTFGNGIALVARFGLLLVALSKIQLVIVFFALVLSAVLFFLMLSMIENYAISRSNKKTKAEKKE</sequence>
<protein>
    <submittedName>
        <fullName evidence="11">Thioredoxin-related transmembrane protein 1</fullName>
    </submittedName>
</protein>
<feature type="transmembrane region" description="Helical" evidence="9">
    <location>
        <begin position="162"/>
        <end position="183"/>
    </location>
</feature>
<keyword evidence="9" id="KW-0472">Membrane</keyword>
<keyword evidence="6 9" id="KW-1133">Transmembrane helix</keyword>
<feature type="signal peptide" evidence="10">
    <location>
        <begin position="1"/>
        <end position="19"/>
    </location>
</feature>
<proteinExistence type="predicted"/>
<evidence type="ECO:0000256" key="4">
    <source>
        <dbReference type="ARBA" id="ARBA00022824"/>
    </source>
</evidence>
<feature type="chain" id="PRO_5014113715" evidence="10">
    <location>
        <begin position="20"/>
        <end position="201"/>
    </location>
</feature>
<dbReference type="EMBL" id="MTSL01000030">
    <property type="protein sequence ID" value="PJF19903.1"/>
    <property type="molecule type" value="Genomic_DNA"/>
</dbReference>
<evidence type="ECO:0000313" key="12">
    <source>
        <dbReference type="Proteomes" id="UP000240830"/>
    </source>
</evidence>
<dbReference type="PANTHER" id="PTHR46107">
    <property type="entry name" value="DUMPY: SHORTER THAN WILD-TYPE"/>
    <property type="match status" value="1"/>
</dbReference>
<dbReference type="GO" id="GO:0005789">
    <property type="term" value="C:endoplasmic reticulum membrane"/>
    <property type="evidence" value="ECO:0007669"/>
    <property type="project" value="UniProtKB-SubCell"/>
</dbReference>
<dbReference type="GO" id="GO:0015036">
    <property type="term" value="F:disulfide oxidoreductase activity"/>
    <property type="evidence" value="ECO:0007669"/>
    <property type="project" value="TreeGrafter"/>
</dbReference>
<keyword evidence="9 11" id="KW-0812">Transmembrane</keyword>
<evidence type="ECO:0000256" key="8">
    <source>
        <dbReference type="ARBA" id="ARBA00023284"/>
    </source>
</evidence>
<keyword evidence="4" id="KW-0256">Endoplasmic reticulum</keyword>
<accession>A0A2H9TQ72</accession>
<evidence type="ECO:0000256" key="3">
    <source>
        <dbReference type="ARBA" id="ARBA00022729"/>
    </source>
</evidence>
<evidence type="ECO:0000256" key="6">
    <source>
        <dbReference type="ARBA" id="ARBA00022989"/>
    </source>
</evidence>
<dbReference type="AlphaFoldDB" id="A0A2H9TQ72"/>
<keyword evidence="7" id="KW-1015">Disulfide bond</keyword>
<keyword evidence="3 10" id="KW-0732">Signal</keyword>
<evidence type="ECO:0000256" key="2">
    <source>
        <dbReference type="ARBA" id="ARBA00022448"/>
    </source>
</evidence>
<evidence type="ECO:0000256" key="10">
    <source>
        <dbReference type="SAM" id="SignalP"/>
    </source>
</evidence>
<name>A0A2H9TQ72_9FUNG</name>
<keyword evidence="2" id="KW-0813">Transport</keyword>